<keyword evidence="3" id="KW-0813">Transport</keyword>
<feature type="transmembrane region" description="Helical" evidence="8">
    <location>
        <begin position="400"/>
        <end position="421"/>
    </location>
</feature>
<evidence type="ECO:0000313" key="11">
    <source>
        <dbReference type="Proteomes" id="UP000316425"/>
    </source>
</evidence>
<proteinExistence type="inferred from homology"/>
<keyword evidence="11" id="KW-1185">Reference proteome</keyword>
<dbReference type="Proteomes" id="UP000316425">
    <property type="component" value="Unassembled WGS sequence"/>
</dbReference>
<dbReference type="InterPro" id="IPR051475">
    <property type="entry name" value="Diverse_Ion_Transporter"/>
</dbReference>
<evidence type="ECO:0000256" key="5">
    <source>
        <dbReference type="ARBA" id="ARBA00022692"/>
    </source>
</evidence>
<evidence type="ECO:0000256" key="2">
    <source>
        <dbReference type="ARBA" id="ARBA00009843"/>
    </source>
</evidence>
<evidence type="ECO:0000256" key="4">
    <source>
        <dbReference type="ARBA" id="ARBA00022475"/>
    </source>
</evidence>
<dbReference type="PANTHER" id="PTHR43568">
    <property type="entry name" value="P PROTEIN"/>
    <property type="match status" value="1"/>
</dbReference>
<accession>A0A556PTU5</accession>
<comment type="caution">
    <text evidence="10">The sequence shown here is derived from an EMBL/GenBank/DDBJ whole genome shotgun (WGS) entry which is preliminary data.</text>
</comment>
<keyword evidence="6 8" id="KW-1133">Transmembrane helix</keyword>
<feature type="transmembrane region" description="Helical" evidence="8">
    <location>
        <begin position="227"/>
        <end position="260"/>
    </location>
</feature>
<dbReference type="OrthoDB" id="9765532at2"/>
<dbReference type="GO" id="GO:0015105">
    <property type="term" value="F:arsenite transmembrane transporter activity"/>
    <property type="evidence" value="ECO:0007669"/>
    <property type="project" value="InterPro"/>
</dbReference>
<dbReference type="PRINTS" id="PR00758">
    <property type="entry name" value="ARSENICPUMP"/>
</dbReference>
<dbReference type="EMBL" id="VMHE01000001">
    <property type="protein sequence ID" value="TSJ67812.1"/>
    <property type="molecule type" value="Genomic_DNA"/>
</dbReference>
<dbReference type="InterPro" id="IPR000802">
    <property type="entry name" value="Arsenical_pump_ArsB"/>
</dbReference>
<feature type="transmembrane region" description="Helical" evidence="8">
    <location>
        <begin position="93"/>
        <end position="120"/>
    </location>
</feature>
<feature type="transmembrane region" description="Helical" evidence="8">
    <location>
        <begin position="320"/>
        <end position="346"/>
    </location>
</feature>
<dbReference type="GO" id="GO:0005886">
    <property type="term" value="C:plasma membrane"/>
    <property type="evidence" value="ECO:0007669"/>
    <property type="project" value="UniProtKB-SubCell"/>
</dbReference>
<feature type="transmembrane region" description="Helical" evidence="8">
    <location>
        <begin position="22"/>
        <end position="41"/>
    </location>
</feature>
<sequence>MELIVTLVVFIISYIFLLWDQINRALVALCGAAILILFNIFSVDEALSTYVDWSTIVLLFSMMVLISITQKTGVFEFVSLWMIRKVNGKPVPLFMWIGVMTAVGSALLDNVTTVLLLVPVIINMTKQLNLPAIPYLIMVIIISNVGGTATMIGDPPNIMIGQAVERFTFISFIVHLGPIILILFTVVMGLLFLLFRNQLRQQNAAASMREIKPTDVLKKTPLLYQSLVILSLTIVGFTFHGPLHIELTTIAFCSALLLLLLSEKDKMTETVFEKMEWTTLFFFIGLFVLVGGLEEVGLIDRMAESFLEITGGDPMTSSMYILWSAGLLSGFLDNIPYVAAMIPVLFEFEQYGIVATDSMWWALALGACLGGNGSLLGASANVVVAGIASTHQIKIRFITFMAYGMLIVMISMILSSVYLYVRYF</sequence>
<dbReference type="Pfam" id="PF03600">
    <property type="entry name" value="CitMHS"/>
    <property type="match status" value="1"/>
</dbReference>
<protein>
    <submittedName>
        <fullName evidence="10">ArsB/NhaD family transporter</fullName>
    </submittedName>
</protein>
<evidence type="ECO:0000256" key="7">
    <source>
        <dbReference type="ARBA" id="ARBA00023136"/>
    </source>
</evidence>
<feature type="transmembrane region" description="Helical" evidence="8">
    <location>
        <begin position="280"/>
        <end position="299"/>
    </location>
</feature>
<reference evidence="10 11" key="1">
    <citation type="submission" date="2019-07" db="EMBL/GenBank/DDBJ databases">
        <title>Allobacillus sp. nov. SKP isolated from shrimp paste of Euphausiacea.</title>
        <authorList>
            <person name="Kanchanasin P."/>
            <person name="Tanasupawat S."/>
            <person name="Shi W."/>
            <person name="Wu L."/>
            <person name="Ma J."/>
        </authorList>
    </citation>
    <scope>NUCLEOTIDE SEQUENCE [LARGE SCALE GENOMIC DNA]</scope>
    <source>
        <strain evidence="10 11">SKP4-8</strain>
    </source>
</reference>
<keyword evidence="7 8" id="KW-0472">Membrane</keyword>
<feature type="domain" description="Citrate transporter-like" evidence="9">
    <location>
        <begin position="14"/>
        <end position="366"/>
    </location>
</feature>
<evidence type="ECO:0000256" key="6">
    <source>
        <dbReference type="ARBA" id="ARBA00022989"/>
    </source>
</evidence>
<keyword evidence="5 8" id="KW-0812">Transmembrane</keyword>
<feature type="transmembrane region" description="Helical" evidence="8">
    <location>
        <begin position="53"/>
        <end position="73"/>
    </location>
</feature>
<evidence type="ECO:0000313" key="10">
    <source>
        <dbReference type="EMBL" id="TSJ67812.1"/>
    </source>
</evidence>
<comment type="subcellular location">
    <subcellularLocation>
        <location evidence="1">Cell membrane</location>
        <topology evidence="1">Multi-pass membrane protein</topology>
    </subcellularLocation>
</comment>
<feature type="transmembrane region" description="Helical" evidence="8">
    <location>
        <begin position="172"/>
        <end position="195"/>
    </location>
</feature>
<evidence type="ECO:0000256" key="8">
    <source>
        <dbReference type="SAM" id="Phobius"/>
    </source>
</evidence>
<evidence type="ECO:0000256" key="1">
    <source>
        <dbReference type="ARBA" id="ARBA00004651"/>
    </source>
</evidence>
<evidence type="ECO:0000256" key="3">
    <source>
        <dbReference type="ARBA" id="ARBA00022448"/>
    </source>
</evidence>
<dbReference type="PANTHER" id="PTHR43568:SF1">
    <property type="entry name" value="P PROTEIN"/>
    <property type="match status" value="1"/>
</dbReference>
<organism evidence="10 11">
    <name type="scientific">Allobacillus salarius</name>
    <dbReference type="NCBI Taxonomy" id="1955272"/>
    <lineage>
        <taxon>Bacteria</taxon>
        <taxon>Bacillati</taxon>
        <taxon>Bacillota</taxon>
        <taxon>Bacilli</taxon>
        <taxon>Bacillales</taxon>
        <taxon>Bacillaceae</taxon>
        <taxon>Allobacillus</taxon>
    </lineage>
</organism>
<dbReference type="CDD" id="cd01116">
    <property type="entry name" value="P_permease"/>
    <property type="match status" value="1"/>
</dbReference>
<dbReference type="AlphaFoldDB" id="A0A556PTU5"/>
<dbReference type="InterPro" id="IPR004680">
    <property type="entry name" value="Cit_transptr-like_dom"/>
</dbReference>
<dbReference type="RefSeq" id="WP_144087571.1">
    <property type="nucleotide sequence ID" value="NZ_VMHE01000001.1"/>
</dbReference>
<feature type="transmembrane region" description="Helical" evidence="8">
    <location>
        <begin position="132"/>
        <end position="152"/>
    </location>
</feature>
<feature type="transmembrane region" description="Helical" evidence="8">
    <location>
        <begin position="358"/>
        <end position="388"/>
    </location>
</feature>
<keyword evidence="4" id="KW-1003">Cell membrane</keyword>
<gene>
    <name evidence="10" type="ORF">FPQ13_01730</name>
</gene>
<evidence type="ECO:0000259" key="9">
    <source>
        <dbReference type="Pfam" id="PF03600"/>
    </source>
</evidence>
<name>A0A556PTU5_9BACI</name>
<comment type="similarity">
    <text evidence="2">Belongs to the CitM (TC 2.A.11) transporter family.</text>
</comment>